<keyword evidence="3" id="KW-1185">Reference proteome</keyword>
<name>A0ABR2UQY0_9PEZI</name>
<dbReference type="PANTHER" id="PTHR38166:SF1">
    <property type="entry name" value="C2H2-TYPE DOMAIN-CONTAINING PROTEIN"/>
    <property type="match status" value="1"/>
</dbReference>
<protein>
    <submittedName>
        <fullName evidence="2">C2H2-type domain-containing protein</fullName>
    </submittedName>
</protein>
<evidence type="ECO:0000313" key="3">
    <source>
        <dbReference type="Proteomes" id="UP001408356"/>
    </source>
</evidence>
<feature type="region of interest" description="Disordered" evidence="1">
    <location>
        <begin position="1"/>
        <end position="25"/>
    </location>
</feature>
<dbReference type="Proteomes" id="UP001408356">
    <property type="component" value="Unassembled WGS sequence"/>
</dbReference>
<sequence>MVAAPNKSPSDTSDGMLTDASEDEYLSAFEEPLQDRPALGSDHEYSEFVGELTKALSAKFVRWTLHFPLQIRAAVSNKRACPEVPPHHIIKRRGSPQLDGQIQRQELDQDSEYEDDGTIIVQPNELRQAPTRVNFSCPFAVRFPLKHHSCFVHHTLRDMRALSHHIWAVHRRPYYCPICRGTFTTGAQRDEHISGRSCALQVTPIIEGVTKQQMQLIGRRAKNTGLSERNGEQWLVIYGILFPNQLRPVTGYVPEHVESAVYRIHRFWDEYGHKAVSDFLTSRGLSDPGGMADDTSRMAFHAAILERMVDEILGPKWWAHTELSVRHGEKDDNATAYN</sequence>
<dbReference type="EMBL" id="JARVKF010000404">
    <property type="protein sequence ID" value="KAK9416775.1"/>
    <property type="molecule type" value="Genomic_DNA"/>
</dbReference>
<evidence type="ECO:0000256" key="1">
    <source>
        <dbReference type="SAM" id="MobiDB-lite"/>
    </source>
</evidence>
<organism evidence="2 3">
    <name type="scientific">Seiridium unicorne</name>
    <dbReference type="NCBI Taxonomy" id="138068"/>
    <lineage>
        <taxon>Eukaryota</taxon>
        <taxon>Fungi</taxon>
        <taxon>Dikarya</taxon>
        <taxon>Ascomycota</taxon>
        <taxon>Pezizomycotina</taxon>
        <taxon>Sordariomycetes</taxon>
        <taxon>Xylariomycetidae</taxon>
        <taxon>Amphisphaeriales</taxon>
        <taxon>Sporocadaceae</taxon>
        <taxon>Seiridium</taxon>
    </lineage>
</organism>
<accession>A0ABR2UQY0</accession>
<comment type="caution">
    <text evidence="2">The sequence shown here is derived from an EMBL/GenBank/DDBJ whole genome shotgun (WGS) entry which is preliminary data.</text>
</comment>
<proteinExistence type="predicted"/>
<dbReference type="PANTHER" id="PTHR38166">
    <property type="entry name" value="C2H2-TYPE DOMAIN-CONTAINING PROTEIN-RELATED"/>
    <property type="match status" value="1"/>
</dbReference>
<gene>
    <name evidence="2" type="ORF">SUNI508_09473</name>
</gene>
<evidence type="ECO:0000313" key="2">
    <source>
        <dbReference type="EMBL" id="KAK9416775.1"/>
    </source>
</evidence>
<reference evidence="2 3" key="1">
    <citation type="journal article" date="2024" name="J. Plant Pathol.">
        <title>Sequence and assembly of the genome of Seiridium unicorne, isolate CBS 538.82, causal agent of cypress canker disease.</title>
        <authorList>
            <person name="Scali E."/>
            <person name="Rocca G.D."/>
            <person name="Danti R."/>
            <person name="Garbelotto M."/>
            <person name="Barberini S."/>
            <person name="Baroncelli R."/>
            <person name="Emiliani G."/>
        </authorList>
    </citation>
    <scope>NUCLEOTIDE SEQUENCE [LARGE SCALE GENOMIC DNA]</scope>
    <source>
        <strain evidence="2 3">BM-138-508</strain>
    </source>
</reference>